<dbReference type="PANTHER" id="PTHR42858">
    <property type="entry name" value="AMINOTRANSFERASE"/>
    <property type="match status" value="1"/>
</dbReference>
<dbReference type="GO" id="GO:0030170">
    <property type="term" value="F:pyridoxal phosphate binding"/>
    <property type="evidence" value="ECO:0007669"/>
    <property type="project" value="InterPro"/>
</dbReference>
<evidence type="ECO:0000259" key="1">
    <source>
        <dbReference type="Pfam" id="PF00155"/>
    </source>
</evidence>
<dbReference type="InterPro" id="IPR015422">
    <property type="entry name" value="PyrdxlP-dep_Trfase_small"/>
</dbReference>
<dbReference type="AlphaFoldDB" id="A0A657PVL8"/>
<dbReference type="Gene3D" id="3.90.1150.10">
    <property type="entry name" value="Aspartate Aminotransferase, domain 1"/>
    <property type="match status" value="1"/>
</dbReference>
<dbReference type="SUPFAM" id="SSF53383">
    <property type="entry name" value="PLP-dependent transferases"/>
    <property type="match status" value="1"/>
</dbReference>
<accession>A0A657PVL8</accession>
<reference evidence="2 3" key="1">
    <citation type="submission" date="2018-01" db="EMBL/GenBank/DDBJ databases">
        <title>Novel co-symbiosis in the lucinid bivalve Phacoides pectinatus.</title>
        <authorList>
            <person name="Lim S.J."/>
            <person name="Davis B.G."/>
            <person name="Gill D.E."/>
            <person name="Engel A.S."/>
            <person name="Anderson L.C."/>
            <person name="Campbell B.J."/>
        </authorList>
    </citation>
    <scope>NUCLEOTIDE SEQUENCE [LARGE SCALE GENOMIC DNA]</scope>
    <source>
        <strain evidence="2">N3_P5</strain>
    </source>
</reference>
<dbReference type="Proteomes" id="UP000250928">
    <property type="component" value="Unassembled WGS sequence"/>
</dbReference>
<comment type="caution">
    <text evidence="2">The sequence shown here is derived from an EMBL/GenBank/DDBJ whole genome shotgun (WGS) entry which is preliminary data.</text>
</comment>
<gene>
    <name evidence="2" type="ORF">C3L24_01705</name>
</gene>
<name>A0A657PVL8_9GAMM</name>
<evidence type="ECO:0000313" key="3">
    <source>
        <dbReference type="Proteomes" id="UP000250928"/>
    </source>
</evidence>
<protein>
    <recommendedName>
        <fullName evidence="1">Aminotransferase class I/classII large domain-containing protein</fullName>
    </recommendedName>
</protein>
<organism evidence="2 3">
    <name type="scientific">Candidatus Sedimenticola endophacoides</name>
    <dbReference type="NCBI Taxonomy" id="2548426"/>
    <lineage>
        <taxon>Bacteria</taxon>
        <taxon>Pseudomonadati</taxon>
        <taxon>Pseudomonadota</taxon>
        <taxon>Gammaproteobacteria</taxon>
        <taxon>Chromatiales</taxon>
        <taxon>Sedimenticolaceae</taxon>
        <taxon>Sedimenticola</taxon>
    </lineage>
</organism>
<dbReference type="Pfam" id="PF00155">
    <property type="entry name" value="Aminotran_1_2"/>
    <property type="match status" value="1"/>
</dbReference>
<dbReference type="InterPro" id="IPR015424">
    <property type="entry name" value="PyrdxlP-dep_Trfase"/>
</dbReference>
<feature type="domain" description="Aminotransferase class I/classII large" evidence="1">
    <location>
        <begin position="10"/>
        <end position="105"/>
    </location>
</feature>
<dbReference type="GO" id="GO:0047536">
    <property type="term" value="F:2-aminoadipate transaminase activity"/>
    <property type="evidence" value="ECO:0007669"/>
    <property type="project" value="TreeGrafter"/>
</dbReference>
<dbReference type="InterPro" id="IPR004839">
    <property type="entry name" value="Aminotransferase_I/II_large"/>
</dbReference>
<dbReference type="EMBL" id="PQCO01000092">
    <property type="protein sequence ID" value="PUE05218.1"/>
    <property type="molecule type" value="Genomic_DNA"/>
</dbReference>
<dbReference type="PANTHER" id="PTHR42858:SF1">
    <property type="entry name" value="LD15494P"/>
    <property type="match status" value="1"/>
</dbReference>
<evidence type="ECO:0000313" key="2">
    <source>
        <dbReference type="EMBL" id="PUE05218.1"/>
    </source>
</evidence>
<sequence>MLAHGGYDRHIRYARESYQQRRDRLIELLAECFPEGTRSTKPRGGFVTWIQLPEGVSALQLYLAARRERVLIAPGELFSSSPSKYQRSIRICYAQEWTPERERAIKLLGELAAEQLA</sequence>
<proteinExistence type="predicted"/>